<accession>A0A7I4EX43</accession>
<organism evidence="1 2">
    <name type="scientific">Physcomitrium patens</name>
    <name type="common">Spreading-leaved earth moss</name>
    <name type="synonym">Physcomitrella patens</name>
    <dbReference type="NCBI Taxonomy" id="3218"/>
    <lineage>
        <taxon>Eukaryota</taxon>
        <taxon>Viridiplantae</taxon>
        <taxon>Streptophyta</taxon>
        <taxon>Embryophyta</taxon>
        <taxon>Bryophyta</taxon>
        <taxon>Bryophytina</taxon>
        <taxon>Bryopsida</taxon>
        <taxon>Funariidae</taxon>
        <taxon>Funariales</taxon>
        <taxon>Funariaceae</taxon>
        <taxon>Physcomitrium</taxon>
    </lineage>
</organism>
<dbReference type="EnsemblPlants" id="Pp3c1_3060V3.1">
    <property type="protein sequence ID" value="PAC:32971142.CDS.1"/>
    <property type="gene ID" value="Pp3c1_3060"/>
</dbReference>
<dbReference type="EMBL" id="ABEU02000001">
    <property type="status" value="NOT_ANNOTATED_CDS"/>
    <property type="molecule type" value="Genomic_DNA"/>
</dbReference>
<dbReference type="AlphaFoldDB" id="A0A7I4EX43"/>
<proteinExistence type="predicted"/>
<evidence type="ECO:0000313" key="1">
    <source>
        <dbReference type="EnsemblPlants" id="PAC:32971142.CDS.1"/>
    </source>
</evidence>
<evidence type="ECO:0000313" key="2">
    <source>
        <dbReference type="Proteomes" id="UP000006727"/>
    </source>
</evidence>
<dbReference type="Gramene" id="Pp3c1_3060V3.1">
    <property type="protein sequence ID" value="PAC:32971142.CDS.1"/>
    <property type="gene ID" value="Pp3c1_3060"/>
</dbReference>
<reference evidence="1 2" key="2">
    <citation type="journal article" date="2018" name="Plant J.">
        <title>The Physcomitrella patens chromosome-scale assembly reveals moss genome structure and evolution.</title>
        <authorList>
            <person name="Lang D."/>
            <person name="Ullrich K.K."/>
            <person name="Murat F."/>
            <person name="Fuchs J."/>
            <person name="Jenkins J."/>
            <person name="Haas F.B."/>
            <person name="Piednoel M."/>
            <person name="Gundlach H."/>
            <person name="Van Bel M."/>
            <person name="Meyberg R."/>
            <person name="Vives C."/>
            <person name="Morata J."/>
            <person name="Symeonidi A."/>
            <person name="Hiss M."/>
            <person name="Muchero W."/>
            <person name="Kamisugi Y."/>
            <person name="Saleh O."/>
            <person name="Blanc G."/>
            <person name="Decker E.L."/>
            <person name="van Gessel N."/>
            <person name="Grimwood J."/>
            <person name="Hayes R.D."/>
            <person name="Graham S.W."/>
            <person name="Gunter L.E."/>
            <person name="McDaniel S.F."/>
            <person name="Hoernstein S.N.W."/>
            <person name="Larsson A."/>
            <person name="Li F.W."/>
            <person name="Perroud P.F."/>
            <person name="Phillips J."/>
            <person name="Ranjan P."/>
            <person name="Rokshar D.S."/>
            <person name="Rothfels C.J."/>
            <person name="Schneider L."/>
            <person name="Shu S."/>
            <person name="Stevenson D.W."/>
            <person name="Thummler F."/>
            <person name="Tillich M."/>
            <person name="Villarreal Aguilar J.C."/>
            <person name="Widiez T."/>
            <person name="Wong G.K."/>
            <person name="Wymore A."/>
            <person name="Zhang Y."/>
            <person name="Zimmer A.D."/>
            <person name="Quatrano R.S."/>
            <person name="Mayer K.F.X."/>
            <person name="Goodstein D."/>
            <person name="Casacuberta J.M."/>
            <person name="Vandepoele K."/>
            <person name="Reski R."/>
            <person name="Cuming A.C."/>
            <person name="Tuskan G.A."/>
            <person name="Maumus F."/>
            <person name="Salse J."/>
            <person name="Schmutz J."/>
            <person name="Rensing S.A."/>
        </authorList>
    </citation>
    <scope>NUCLEOTIDE SEQUENCE [LARGE SCALE GENOMIC DNA]</scope>
    <source>
        <strain evidence="1 2">cv. Gransden 2004</strain>
    </source>
</reference>
<dbReference type="Gene3D" id="3.30.70.270">
    <property type="match status" value="1"/>
</dbReference>
<keyword evidence="2" id="KW-1185">Reference proteome</keyword>
<evidence type="ECO:0008006" key="3">
    <source>
        <dbReference type="Google" id="ProtNLM"/>
    </source>
</evidence>
<sequence>FLPFSLKNALIKFQQVMDKVLSSLSFFRCYINDVIIFSNIP</sequence>
<reference evidence="1" key="3">
    <citation type="submission" date="2020-12" db="UniProtKB">
        <authorList>
            <consortium name="EnsemblPlants"/>
        </authorList>
    </citation>
    <scope>IDENTIFICATION</scope>
</reference>
<reference evidence="1 2" key="1">
    <citation type="journal article" date="2008" name="Science">
        <title>The Physcomitrella genome reveals evolutionary insights into the conquest of land by plants.</title>
        <authorList>
            <person name="Rensing S."/>
            <person name="Lang D."/>
            <person name="Zimmer A."/>
            <person name="Terry A."/>
            <person name="Salamov A."/>
            <person name="Shapiro H."/>
            <person name="Nishiyama T."/>
            <person name="Perroud P.-F."/>
            <person name="Lindquist E."/>
            <person name="Kamisugi Y."/>
            <person name="Tanahashi T."/>
            <person name="Sakakibara K."/>
            <person name="Fujita T."/>
            <person name="Oishi K."/>
            <person name="Shin-I T."/>
            <person name="Kuroki Y."/>
            <person name="Toyoda A."/>
            <person name="Suzuki Y."/>
            <person name="Hashimoto A."/>
            <person name="Yamaguchi K."/>
            <person name="Sugano A."/>
            <person name="Kohara Y."/>
            <person name="Fujiyama A."/>
            <person name="Anterola A."/>
            <person name="Aoki S."/>
            <person name="Ashton N."/>
            <person name="Barbazuk W.B."/>
            <person name="Barker E."/>
            <person name="Bennetzen J."/>
            <person name="Bezanilla M."/>
            <person name="Blankenship R."/>
            <person name="Cho S.H."/>
            <person name="Dutcher S."/>
            <person name="Estelle M."/>
            <person name="Fawcett J.A."/>
            <person name="Gundlach H."/>
            <person name="Hanada K."/>
            <person name="Heyl A."/>
            <person name="Hicks K.A."/>
            <person name="Hugh J."/>
            <person name="Lohr M."/>
            <person name="Mayer K."/>
            <person name="Melkozernov A."/>
            <person name="Murata T."/>
            <person name="Nelson D."/>
            <person name="Pils B."/>
            <person name="Prigge M."/>
            <person name="Reiss B."/>
            <person name="Renner T."/>
            <person name="Rombauts S."/>
            <person name="Rushton P."/>
            <person name="Sanderfoot A."/>
            <person name="Schween G."/>
            <person name="Shiu S.-H."/>
            <person name="Stueber K."/>
            <person name="Theodoulou F.L."/>
            <person name="Tu H."/>
            <person name="Van de Peer Y."/>
            <person name="Verrier P.J."/>
            <person name="Waters E."/>
            <person name="Wood A."/>
            <person name="Yang L."/>
            <person name="Cove D."/>
            <person name="Cuming A."/>
            <person name="Hasebe M."/>
            <person name="Lucas S."/>
            <person name="Mishler D.B."/>
            <person name="Reski R."/>
            <person name="Grigoriev I."/>
            <person name="Quatrano R.S."/>
            <person name="Boore J.L."/>
        </authorList>
    </citation>
    <scope>NUCLEOTIDE SEQUENCE [LARGE SCALE GENOMIC DNA]</scope>
    <source>
        <strain evidence="1 2">cv. Gransden 2004</strain>
    </source>
</reference>
<name>A0A7I4EX43_PHYPA</name>
<dbReference type="Proteomes" id="UP000006727">
    <property type="component" value="Chromosome 1"/>
</dbReference>
<dbReference type="SUPFAM" id="SSF56672">
    <property type="entry name" value="DNA/RNA polymerases"/>
    <property type="match status" value="1"/>
</dbReference>
<dbReference type="InterPro" id="IPR043128">
    <property type="entry name" value="Rev_trsase/Diguanyl_cyclase"/>
</dbReference>
<dbReference type="InParanoid" id="A0A7I4EX43"/>
<protein>
    <recommendedName>
        <fullName evidence="3">Reverse transcriptase domain-containing protein</fullName>
    </recommendedName>
</protein>
<dbReference type="InterPro" id="IPR043502">
    <property type="entry name" value="DNA/RNA_pol_sf"/>
</dbReference>